<comment type="subcellular location">
    <subcellularLocation>
        <location evidence="1">Cytoplasm</location>
    </subcellularLocation>
</comment>
<keyword evidence="1 3" id="KW-0378">Hydrolase</keyword>
<comment type="PTM">
    <text evidence="1">Carboxylation allows a single lysine to coordinate two zinc ions.</text>
</comment>
<dbReference type="Gene3D" id="3.20.20.140">
    <property type="entry name" value="Metal-dependent hydrolases"/>
    <property type="match status" value="1"/>
</dbReference>
<accession>A0ABS7DL01</accession>
<sequence length="374" mass="40013">MILLKNIECYSPEPLGKKDLLIACDKIEALVPADKFSDNPLIETQLDCSGLFAFPGIIDQHVHILGGGGEQGFESRAKELDVSDIRSSGVTTIVGLLGADGTTRTLESLYAKAKSLEAQNVTAYLYSGSYTVPPVTFTGNITRDLVLIDMVIGAGEIAVSDYRSSCPTLPELLRLASNTYLGGMLGKKAGVVHFHIGDGKDGLTPLKKILDQSDLPKEALVPTHTNRNPFVFKEAMGYCSAGGYIDLTAGESAGIAVPDAIHRLQKEGINLSRVTVSSDAGGSIPSGGVAKNQALFDDLVACIRSGISPTDAFRLATENVAKLLKLYPQKGTLQEGSDADIVILDEEFHIRMLFSRGKLVLQNGMKEINNKTEE</sequence>
<dbReference type="InterPro" id="IPR006680">
    <property type="entry name" value="Amidohydro-rel"/>
</dbReference>
<comment type="similarity">
    <text evidence="1">Belongs to the peptidase M38 family.</text>
</comment>
<dbReference type="EC" id="3.4.19.-" evidence="1"/>
<dbReference type="InterPro" id="IPR050378">
    <property type="entry name" value="Metallo-dep_Hydrolases_sf"/>
</dbReference>
<protein>
    <recommendedName>
        <fullName evidence="1">Isoaspartyl dipeptidase</fullName>
        <ecNumber evidence="1">3.4.19.-</ecNumber>
    </recommendedName>
</protein>
<name>A0ABS7DL01_9FIRM</name>
<dbReference type="SUPFAM" id="SSF51338">
    <property type="entry name" value="Composite domain of metallo-dependent hydrolases"/>
    <property type="match status" value="1"/>
</dbReference>
<evidence type="ECO:0000313" key="3">
    <source>
        <dbReference type="EMBL" id="MBW7571520.1"/>
    </source>
</evidence>
<comment type="function">
    <text evidence="1">Catalyzes the hydrolytic cleavage of a subset of L-isoaspartyl (L-beta-aspartyl) dipeptides. Used to degrade proteins damaged by L-isoaspartyl residues formation.</text>
</comment>
<proteinExistence type="inferred from homology"/>
<dbReference type="Gene3D" id="2.30.40.10">
    <property type="entry name" value="Urease, subunit C, domain 1"/>
    <property type="match status" value="1"/>
</dbReference>
<keyword evidence="1" id="KW-0482">Metalloprotease</keyword>
<gene>
    <name evidence="3" type="ORF">J5W02_01725</name>
</gene>
<dbReference type="InterPro" id="IPR010229">
    <property type="entry name" value="Pept_M38_dipep"/>
</dbReference>
<dbReference type="PIRSF" id="PIRSF001238">
    <property type="entry name" value="IadA"/>
    <property type="match status" value="1"/>
</dbReference>
<dbReference type="GO" id="GO:0008798">
    <property type="term" value="F:beta-aspartyl-peptidase activity"/>
    <property type="evidence" value="ECO:0007669"/>
    <property type="project" value="UniProtKB-EC"/>
</dbReference>
<evidence type="ECO:0000313" key="4">
    <source>
        <dbReference type="Proteomes" id="UP000719942"/>
    </source>
</evidence>
<dbReference type="InterPro" id="IPR032466">
    <property type="entry name" value="Metal_Hydrolase"/>
</dbReference>
<dbReference type="Pfam" id="PF01979">
    <property type="entry name" value="Amidohydro_1"/>
    <property type="match status" value="1"/>
</dbReference>
<dbReference type="SUPFAM" id="SSF51556">
    <property type="entry name" value="Metallo-dependent hydrolases"/>
    <property type="match status" value="1"/>
</dbReference>
<dbReference type="RefSeq" id="WP_219963926.1">
    <property type="nucleotide sequence ID" value="NZ_JAGFNZ010000001.1"/>
</dbReference>
<evidence type="ECO:0000259" key="2">
    <source>
        <dbReference type="Pfam" id="PF01979"/>
    </source>
</evidence>
<comment type="cofactor">
    <cofactor evidence="1">
        <name>Zn(2+)</name>
        <dbReference type="ChEBI" id="CHEBI:29105"/>
    </cofactor>
    <text evidence="1">Binds 2 Zn(2+) ions per subunit.</text>
</comment>
<dbReference type="NCBIfam" id="TIGR01975">
    <property type="entry name" value="isoAsp_dipep"/>
    <property type="match status" value="1"/>
</dbReference>
<dbReference type="PANTHER" id="PTHR11647:SF1">
    <property type="entry name" value="COLLAPSIN RESPONSE MEDIATOR PROTEIN"/>
    <property type="match status" value="1"/>
</dbReference>
<dbReference type="EMBL" id="JAGFNZ010000001">
    <property type="protein sequence ID" value="MBW7571520.1"/>
    <property type="molecule type" value="Genomic_DNA"/>
</dbReference>
<dbReference type="Proteomes" id="UP000719942">
    <property type="component" value="Unassembled WGS sequence"/>
</dbReference>
<dbReference type="PANTHER" id="PTHR11647">
    <property type="entry name" value="HYDRANTOINASE/DIHYDROPYRIMIDINASE FAMILY MEMBER"/>
    <property type="match status" value="1"/>
</dbReference>
<keyword evidence="1" id="KW-0479">Metal-binding</keyword>
<keyword evidence="4" id="KW-1185">Reference proteome</keyword>
<feature type="domain" description="Amidohydrolase-related" evidence="2">
    <location>
        <begin position="260"/>
        <end position="360"/>
    </location>
</feature>
<keyword evidence="1" id="KW-0862">Zinc</keyword>
<keyword evidence="1" id="KW-0645">Protease</keyword>
<evidence type="ECO:0000256" key="1">
    <source>
        <dbReference type="PIRNR" id="PIRNR001238"/>
    </source>
</evidence>
<comment type="caution">
    <text evidence="3">The sequence shown here is derived from an EMBL/GenBank/DDBJ whole genome shotgun (WGS) entry which is preliminary data.</text>
</comment>
<reference evidence="3 4" key="1">
    <citation type="submission" date="2021-03" db="EMBL/GenBank/DDBJ databases">
        <title>Caproiciproducens sp. nov. isolated from feces of cow.</title>
        <authorList>
            <person name="Choi J.-Y."/>
        </authorList>
    </citation>
    <scope>NUCLEOTIDE SEQUENCE [LARGE SCALE GENOMIC DNA]</scope>
    <source>
        <strain evidence="3 4">AGMB10547</strain>
    </source>
</reference>
<dbReference type="InterPro" id="IPR011059">
    <property type="entry name" value="Metal-dep_hydrolase_composite"/>
</dbReference>
<organism evidence="3 4">
    <name type="scientific">Caproiciproducens faecalis</name>
    <dbReference type="NCBI Taxonomy" id="2820301"/>
    <lineage>
        <taxon>Bacteria</taxon>
        <taxon>Bacillati</taxon>
        <taxon>Bacillota</taxon>
        <taxon>Clostridia</taxon>
        <taxon>Eubacteriales</taxon>
        <taxon>Acutalibacteraceae</taxon>
        <taxon>Caproiciproducens</taxon>
    </lineage>
</organism>